<dbReference type="eggNOG" id="ENOG502SS0I">
    <property type="taxonomic scope" value="Eukaryota"/>
</dbReference>
<dbReference type="InterPro" id="IPR001138">
    <property type="entry name" value="Zn2Cys6_DnaBD"/>
</dbReference>
<gene>
    <name evidence="6" type="ORF">ATEG_08347</name>
</gene>
<dbReference type="SUPFAM" id="SSF57701">
    <property type="entry name" value="Zn2/Cys6 DNA-binding domain"/>
    <property type="match status" value="1"/>
</dbReference>
<dbReference type="AlphaFoldDB" id="Q0CD87"/>
<evidence type="ECO:0000313" key="7">
    <source>
        <dbReference type="Proteomes" id="UP000007963"/>
    </source>
</evidence>
<keyword evidence="2" id="KW-0238">DNA-binding</keyword>
<reference evidence="7" key="1">
    <citation type="submission" date="2005-09" db="EMBL/GenBank/DDBJ databases">
        <title>Annotation of the Aspergillus terreus NIH2624 genome.</title>
        <authorList>
            <person name="Birren B.W."/>
            <person name="Lander E.S."/>
            <person name="Galagan J.E."/>
            <person name="Nusbaum C."/>
            <person name="Devon K."/>
            <person name="Henn M."/>
            <person name="Ma L.-J."/>
            <person name="Jaffe D.B."/>
            <person name="Butler J."/>
            <person name="Alvarez P."/>
            <person name="Gnerre S."/>
            <person name="Grabherr M."/>
            <person name="Kleber M."/>
            <person name="Mauceli E.W."/>
            <person name="Brockman W."/>
            <person name="Rounsley S."/>
            <person name="Young S.K."/>
            <person name="LaButti K."/>
            <person name="Pushparaj V."/>
            <person name="DeCaprio D."/>
            <person name="Crawford M."/>
            <person name="Koehrsen M."/>
            <person name="Engels R."/>
            <person name="Montgomery P."/>
            <person name="Pearson M."/>
            <person name="Howarth C."/>
            <person name="Larson L."/>
            <person name="Luoma S."/>
            <person name="White J."/>
            <person name="Alvarado L."/>
            <person name="Kodira C.D."/>
            <person name="Zeng Q."/>
            <person name="Oleary S."/>
            <person name="Yandava C."/>
            <person name="Denning D.W."/>
            <person name="Nierman W.C."/>
            <person name="Milne T."/>
            <person name="Madden K."/>
        </authorList>
    </citation>
    <scope>NUCLEOTIDE SEQUENCE [LARGE SCALE GENOMIC DNA]</scope>
    <source>
        <strain evidence="7">NIH 2624 / FGSC A1156</strain>
    </source>
</reference>
<dbReference type="EMBL" id="CH476605">
    <property type="protein sequence ID" value="EAU31520.1"/>
    <property type="molecule type" value="Genomic_DNA"/>
</dbReference>
<dbReference type="OrthoDB" id="4510828at2759"/>
<dbReference type="STRING" id="341663.Q0CD87"/>
<dbReference type="RefSeq" id="XP_001216968.1">
    <property type="nucleotide sequence ID" value="XM_001216968.1"/>
</dbReference>
<dbReference type="Gene3D" id="4.10.240.10">
    <property type="entry name" value="Zn(2)-C6 fungal-type DNA-binding domain"/>
    <property type="match status" value="1"/>
</dbReference>
<dbReference type="CDD" id="cd00067">
    <property type="entry name" value="GAL4"/>
    <property type="match status" value="1"/>
</dbReference>
<keyword evidence="3" id="KW-0804">Transcription</keyword>
<keyword evidence="1" id="KW-0805">Transcription regulation</keyword>
<evidence type="ECO:0000256" key="2">
    <source>
        <dbReference type="ARBA" id="ARBA00023125"/>
    </source>
</evidence>
<dbReference type="InterPro" id="IPR036864">
    <property type="entry name" value="Zn2-C6_fun-type_DNA-bd_sf"/>
</dbReference>
<protein>
    <submittedName>
        <fullName evidence="6">Uncharacterized protein</fullName>
    </submittedName>
</protein>
<evidence type="ECO:0000256" key="4">
    <source>
        <dbReference type="ARBA" id="ARBA00023242"/>
    </source>
</evidence>
<name>Q0CD87_ASPTN</name>
<dbReference type="HOGENOM" id="CLU_924324_0_0_1"/>
<evidence type="ECO:0000313" key="6">
    <source>
        <dbReference type="EMBL" id="EAU31520.1"/>
    </source>
</evidence>
<dbReference type="Proteomes" id="UP000007963">
    <property type="component" value="Unassembled WGS sequence"/>
</dbReference>
<dbReference type="GO" id="GO:0003677">
    <property type="term" value="F:DNA binding"/>
    <property type="evidence" value="ECO:0007669"/>
    <property type="project" value="UniProtKB-KW"/>
</dbReference>
<dbReference type="GO" id="GO:0009893">
    <property type="term" value="P:positive regulation of metabolic process"/>
    <property type="evidence" value="ECO:0007669"/>
    <property type="project" value="UniProtKB-ARBA"/>
</dbReference>
<dbReference type="GO" id="GO:0000981">
    <property type="term" value="F:DNA-binding transcription factor activity, RNA polymerase II-specific"/>
    <property type="evidence" value="ECO:0007669"/>
    <property type="project" value="InterPro"/>
</dbReference>
<evidence type="ECO:0000256" key="3">
    <source>
        <dbReference type="ARBA" id="ARBA00023163"/>
    </source>
</evidence>
<feature type="region of interest" description="Disordered" evidence="5">
    <location>
        <begin position="57"/>
        <end position="92"/>
    </location>
</feature>
<proteinExistence type="predicted"/>
<keyword evidence="4" id="KW-0539">Nucleus</keyword>
<dbReference type="GeneID" id="4353271"/>
<sequence>MPSPIGTAYHGQASIRSSCERCRFQKLKYTGPVGPEGHGPCQRCARAKVDCVFGRRRPTSQISESKRQSEPTTNNLSRATLPSPLTPSTASVTPVVTMANGPSIEPAADSTMFDMRGWDSVQLQEVMDKATNFANHLDHYDMPPANGLDDIFLFDIDTENAAPGSSSSQAVQNPPVMPGNICGNSDNSGLVQSLLALLSEIKIETWIIPNLMSQARRQDRRYAGVTDDPKRPIRRLCKLVLDQALGICDKVLFGSIVSPLVPVSWVEQWDIGLCCGARVEYDAKEDGSNEVGEHFAVDWDA</sequence>
<dbReference type="GO" id="GO:0008270">
    <property type="term" value="F:zinc ion binding"/>
    <property type="evidence" value="ECO:0007669"/>
    <property type="project" value="InterPro"/>
</dbReference>
<organism evidence="6 7">
    <name type="scientific">Aspergillus terreus (strain NIH 2624 / FGSC A1156)</name>
    <dbReference type="NCBI Taxonomy" id="341663"/>
    <lineage>
        <taxon>Eukaryota</taxon>
        <taxon>Fungi</taxon>
        <taxon>Dikarya</taxon>
        <taxon>Ascomycota</taxon>
        <taxon>Pezizomycotina</taxon>
        <taxon>Eurotiomycetes</taxon>
        <taxon>Eurotiomycetidae</taxon>
        <taxon>Eurotiales</taxon>
        <taxon>Aspergillaceae</taxon>
        <taxon>Aspergillus</taxon>
        <taxon>Aspergillus subgen. Circumdati</taxon>
    </lineage>
</organism>
<evidence type="ECO:0000256" key="5">
    <source>
        <dbReference type="SAM" id="MobiDB-lite"/>
    </source>
</evidence>
<dbReference type="VEuPathDB" id="FungiDB:ATEG_08347"/>
<accession>Q0CD87</accession>
<feature type="compositionally biased region" description="Low complexity" evidence="5">
    <location>
        <begin position="79"/>
        <end position="92"/>
    </location>
</feature>
<evidence type="ECO:0000256" key="1">
    <source>
        <dbReference type="ARBA" id="ARBA00023015"/>
    </source>
</evidence>